<protein>
    <submittedName>
        <fullName evidence="1">Uncharacterized protein</fullName>
    </submittedName>
</protein>
<dbReference type="Gene3D" id="3.20.20.70">
    <property type="entry name" value="Aldolase class I"/>
    <property type="match status" value="1"/>
</dbReference>
<sequence length="135" mass="15249">AHDCEADISESDIRQAGLAVSKRAYSIYKQRSYEATLIVAALRGTYHMTELAGAEIIMSIAPPYQEMLLSEELPCEVRIDHQIPGDVIERLSTLPEFVRAYEPEGMQPKDFITYGVTQKTLAQFHEGGWKLLENF</sequence>
<feature type="non-terminal residue" evidence="1">
    <location>
        <position position="1"/>
    </location>
</feature>
<name>X0S5I5_9ZZZZ</name>
<evidence type="ECO:0000313" key="1">
    <source>
        <dbReference type="EMBL" id="GAF76289.1"/>
    </source>
</evidence>
<dbReference type="SUPFAM" id="SSF51569">
    <property type="entry name" value="Aldolase"/>
    <property type="match status" value="1"/>
</dbReference>
<dbReference type="AlphaFoldDB" id="X0S5I5"/>
<dbReference type="InterPro" id="IPR013785">
    <property type="entry name" value="Aldolase_TIM"/>
</dbReference>
<gene>
    <name evidence="1" type="ORF">S01H1_05802</name>
</gene>
<reference evidence="1" key="1">
    <citation type="journal article" date="2014" name="Front. Microbiol.">
        <title>High frequency of phylogenetically diverse reductive dehalogenase-homologous genes in deep subseafloor sedimentary metagenomes.</title>
        <authorList>
            <person name="Kawai M."/>
            <person name="Futagami T."/>
            <person name="Toyoda A."/>
            <person name="Takaki Y."/>
            <person name="Nishi S."/>
            <person name="Hori S."/>
            <person name="Arai W."/>
            <person name="Tsubouchi T."/>
            <person name="Morono Y."/>
            <person name="Uchiyama I."/>
            <person name="Ito T."/>
            <person name="Fujiyama A."/>
            <person name="Inagaki F."/>
            <person name="Takami H."/>
        </authorList>
    </citation>
    <scope>NUCLEOTIDE SEQUENCE</scope>
    <source>
        <strain evidence="1">Expedition CK06-06</strain>
    </source>
</reference>
<dbReference type="EMBL" id="BARS01003017">
    <property type="protein sequence ID" value="GAF76289.1"/>
    <property type="molecule type" value="Genomic_DNA"/>
</dbReference>
<comment type="caution">
    <text evidence="1">The sequence shown here is derived from an EMBL/GenBank/DDBJ whole genome shotgun (WGS) entry which is preliminary data.</text>
</comment>
<organism evidence="1">
    <name type="scientific">marine sediment metagenome</name>
    <dbReference type="NCBI Taxonomy" id="412755"/>
    <lineage>
        <taxon>unclassified sequences</taxon>
        <taxon>metagenomes</taxon>
        <taxon>ecological metagenomes</taxon>
    </lineage>
</organism>
<accession>X0S5I5</accession>
<proteinExistence type="predicted"/>